<evidence type="ECO:0000256" key="1">
    <source>
        <dbReference type="ARBA" id="ARBA00023015"/>
    </source>
</evidence>
<keyword evidence="3" id="KW-0804">Transcription</keyword>
<accession>A0ABN2SCP1</accession>
<proteinExistence type="predicted"/>
<dbReference type="EMBL" id="BAAAQM010000033">
    <property type="protein sequence ID" value="GAA1984431.1"/>
    <property type="molecule type" value="Genomic_DNA"/>
</dbReference>
<dbReference type="InterPro" id="IPR036390">
    <property type="entry name" value="WH_DNA-bd_sf"/>
</dbReference>
<dbReference type="InterPro" id="IPR000835">
    <property type="entry name" value="HTH_MarR-typ"/>
</dbReference>
<dbReference type="PANTHER" id="PTHR39515">
    <property type="entry name" value="CONSERVED PROTEIN"/>
    <property type="match status" value="1"/>
</dbReference>
<evidence type="ECO:0000256" key="3">
    <source>
        <dbReference type="ARBA" id="ARBA00023163"/>
    </source>
</evidence>
<dbReference type="Pfam" id="PF12802">
    <property type="entry name" value="MarR_2"/>
    <property type="match status" value="1"/>
</dbReference>
<keyword evidence="2" id="KW-0238">DNA-binding</keyword>
<dbReference type="PROSITE" id="PS50995">
    <property type="entry name" value="HTH_MARR_2"/>
    <property type="match status" value="1"/>
</dbReference>
<keyword evidence="1" id="KW-0805">Transcription regulation</keyword>
<reference evidence="5 6" key="1">
    <citation type="journal article" date="2019" name="Int. J. Syst. Evol. Microbiol.">
        <title>The Global Catalogue of Microorganisms (GCM) 10K type strain sequencing project: providing services to taxonomists for standard genome sequencing and annotation.</title>
        <authorList>
            <consortium name="The Broad Institute Genomics Platform"/>
            <consortium name="The Broad Institute Genome Sequencing Center for Infectious Disease"/>
            <person name="Wu L."/>
            <person name="Ma J."/>
        </authorList>
    </citation>
    <scope>NUCLEOTIDE SEQUENCE [LARGE SCALE GENOMIC DNA]</scope>
    <source>
        <strain evidence="5 6">JCM 16013</strain>
    </source>
</reference>
<keyword evidence="6" id="KW-1185">Reference proteome</keyword>
<dbReference type="RefSeq" id="WP_344659814.1">
    <property type="nucleotide sequence ID" value="NZ_BAAAQM010000033.1"/>
</dbReference>
<dbReference type="SMART" id="SM00347">
    <property type="entry name" value="HTH_MARR"/>
    <property type="match status" value="1"/>
</dbReference>
<sequence length="144" mass="15648">MGARGLDDISTSLFGAISLMVRRMRQSPAPGELTLPERSALGRLDRGGPATAAELARIEQISPQAMGITLGVLEDKGLVERRRDEADRRRSVTSLTDAGREMLRLKRSARARLIADALADGFTAEELRTLAEAAPLIQRLAEKI</sequence>
<protein>
    <submittedName>
        <fullName evidence="5">MarR family transcriptional regulator</fullName>
    </submittedName>
</protein>
<organism evidence="5 6">
    <name type="scientific">Catenulispora subtropica</name>
    <dbReference type="NCBI Taxonomy" id="450798"/>
    <lineage>
        <taxon>Bacteria</taxon>
        <taxon>Bacillati</taxon>
        <taxon>Actinomycetota</taxon>
        <taxon>Actinomycetes</taxon>
        <taxon>Catenulisporales</taxon>
        <taxon>Catenulisporaceae</taxon>
        <taxon>Catenulispora</taxon>
    </lineage>
</organism>
<dbReference type="InterPro" id="IPR052526">
    <property type="entry name" value="HTH-type_Bedaq_tolerance"/>
</dbReference>
<dbReference type="Proteomes" id="UP001499854">
    <property type="component" value="Unassembled WGS sequence"/>
</dbReference>
<name>A0ABN2SCP1_9ACTN</name>
<evidence type="ECO:0000313" key="6">
    <source>
        <dbReference type="Proteomes" id="UP001499854"/>
    </source>
</evidence>
<feature type="domain" description="HTH marR-type" evidence="4">
    <location>
        <begin position="1"/>
        <end position="142"/>
    </location>
</feature>
<dbReference type="PANTHER" id="PTHR39515:SF2">
    <property type="entry name" value="HTH-TYPE TRANSCRIPTIONAL REGULATOR RV0880"/>
    <property type="match status" value="1"/>
</dbReference>
<dbReference type="InterPro" id="IPR023187">
    <property type="entry name" value="Tscrpt_reg_MarR-type_CS"/>
</dbReference>
<dbReference type="Gene3D" id="1.10.10.10">
    <property type="entry name" value="Winged helix-like DNA-binding domain superfamily/Winged helix DNA-binding domain"/>
    <property type="match status" value="1"/>
</dbReference>
<dbReference type="InterPro" id="IPR036388">
    <property type="entry name" value="WH-like_DNA-bd_sf"/>
</dbReference>
<evidence type="ECO:0000259" key="4">
    <source>
        <dbReference type="PROSITE" id="PS50995"/>
    </source>
</evidence>
<dbReference type="SUPFAM" id="SSF46785">
    <property type="entry name" value="Winged helix' DNA-binding domain"/>
    <property type="match status" value="1"/>
</dbReference>
<comment type="caution">
    <text evidence="5">The sequence shown here is derived from an EMBL/GenBank/DDBJ whole genome shotgun (WGS) entry which is preliminary data.</text>
</comment>
<evidence type="ECO:0000313" key="5">
    <source>
        <dbReference type="EMBL" id="GAA1984431.1"/>
    </source>
</evidence>
<dbReference type="PROSITE" id="PS01117">
    <property type="entry name" value="HTH_MARR_1"/>
    <property type="match status" value="1"/>
</dbReference>
<evidence type="ECO:0000256" key="2">
    <source>
        <dbReference type="ARBA" id="ARBA00023125"/>
    </source>
</evidence>
<gene>
    <name evidence="5" type="ORF">GCM10009838_52900</name>
</gene>